<name>A0A0F9BRL3_9ZZZZ</name>
<evidence type="ECO:0000313" key="1">
    <source>
        <dbReference type="EMBL" id="KKK87001.1"/>
    </source>
</evidence>
<comment type="caution">
    <text evidence="1">The sequence shown here is derived from an EMBL/GenBank/DDBJ whole genome shotgun (WGS) entry which is preliminary data.</text>
</comment>
<dbReference type="AlphaFoldDB" id="A0A0F9BRL3"/>
<accession>A0A0F9BRL3</accession>
<gene>
    <name evidence="1" type="ORF">LCGC14_2757620</name>
</gene>
<sequence>MAGSAAALDTKVEVFVGAQKVGDLYNVDTGAVNRDAMFRVGTPVPAGVEVHLFVRDAPTTNPINCAVDFAE</sequence>
<proteinExistence type="predicted"/>
<organism evidence="1">
    <name type="scientific">marine sediment metagenome</name>
    <dbReference type="NCBI Taxonomy" id="412755"/>
    <lineage>
        <taxon>unclassified sequences</taxon>
        <taxon>metagenomes</taxon>
        <taxon>ecological metagenomes</taxon>
    </lineage>
</organism>
<dbReference type="EMBL" id="LAZR01050596">
    <property type="protein sequence ID" value="KKK87001.1"/>
    <property type="molecule type" value="Genomic_DNA"/>
</dbReference>
<protein>
    <submittedName>
        <fullName evidence="1">Uncharacterized protein</fullName>
    </submittedName>
</protein>
<reference evidence="1" key="1">
    <citation type="journal article" date="2015" name="Nature">
        <title>Complex archaea that bridge the gap between prokaryotes and eukaryotes.</title>
        <authorList>
            <person name="Spang A."/>
            <person name="Saw J.H."/>
            <person name="Jorgensen S.L."/>
            <person name="Zaremba-Niedzwiedzka K."/>
            <person name="Martijn J."/>
            <person name="Lind A.E."/>
            <person name="van Eijk R."/>
            <person name="Schleper C."/>
            <person name="Guy L."/>
            <person name="Ettema T.J."/>
        </authorList>
    </citation>
    <scope>NUCLEOTIDE SEQUENCE</scope>
</reference>